<organism evidence="1 2">
    <name type="scientific">Aliiroseovarius salicola</name>
    <dbReference type="NCBI Taxonomy" id="3009082"/>
    <lineage>
        <taxon>Bacteria</taxon>
        <taxon>Pseudomonadati</taxon>
        <taxon>Pseudomonadota</taxon>
        <taxon>Alphaproteobacteria</taxon>
        <taxon>Rhodobacterales</taxon>
        <taxon>Paracoccaceae</taxon>
        <taxon>Aliiroseovarius</taxon>
    </lineage>
</organism>
<gene>
    <name evidence="1" type="ORF">O2N63_07325</name>
</gene>
<dbReference type="Proteomes" id="UP001528040">
    <property type="component" value="Unassembled WGS sequence"/>
</dbReference>
<name>A0ABT4W1N2_9RHOB</name>
<evidence type="ECO:0000313" key="2">
    <source>
        <dbReference type="Proteomes" id="UP001528040"/>
    </source>
</evidence>
<comment type="caution">
    <text evidence="1">The sequence shown here is derived from an EMBL/GenBank/DDBJ whole genome shotgun (WGS) entry which is preliminary data.</text>
</comment>
<evidence type="ECO:0000313" key="1">
    <source>
        <dbReference type="EMBL" id="MDA5093895.1"/>
    </source>
</evidence>
<dbReference type="RefSeq" id="WP_271053598.1">
    <property type="nucleotide sequence ID" value="NZ_JAQIIO010000003.1"/>
</dbReference>
<sequence>MREAFITCNDPSALDGPDHRVVIKTTRRKMFDKALLPSVIQSDPRFFRSQEQIRVCILPLDRPARRQGVFTGMGICHSPDPDEIELLEPFSTALRET</sequence>
<keyword evidence="2" id="KW-1185">Reference proteome</keyword>
<accession>A0ABT4W1N2</accession>
<protein>
    <submittedName>
        <fullName evidence="1">Uncharacterized protein</fullName>
    </submittedName>
</protein>
<proteinExistence type="predicted"/>
<dbReference type="EMBL" id="JAQIIO010000003">
    <property type="protein sequence ID" value="MDA5093895.1"/>
    <property type="molecule type" value="Genomic_DNA"/>
</dbReference>
<reference evidence="1 2" key="1">
    <citation type="submission" date="2023-01" db="EMBL/GenBank/DDBJ databases">
        <authorList>
            <person name="Yoon J.-W."/>
        </authorList>
    </citation>
    <scope>NUCLEOTIDE SEQUENCE [LARGE SCALE GENOMIC DNA]</scope>
    <source>
        <strain evidence="1 2">KMU-50</strain>
    </source>
</reference>